<reference evidence="1" key="1">
    <citation type="submission" date="2020-08" db="EMBL/GenBank/DDBJ databases">
        <title>Multicomponent nature underlies the extraordinary mechanical properties of spider dragline silk.</title>
        <authorList>
            <person name="Kono N."/>
            <person name="Nakamura H."/>
            <person name="Mori M."/>
            <person name="Yoshida Y."/>
            <person name="Ohtoshi R."/>
            <person name="Malay A.D."/>
            <person name="Moran D.A.P."/>
            <person name="Tomita M."/>
            <person name="Numata K."/>
            <person name="Arakawa K."/>
        </authorList>
    </citation>
    <scope>NUCLEOTIDE SEQUENCE</scope>
</reference>
<dbReference type="GO" id="GO:0003676">
    <property type="term" value="F:nucleic acid binding"/>
    <property type="evidence" value="ECO:0007669"/>
    <property type="project" value="InterPro"/>
</dbReference>
<evidence type="ECO:0000313" key="1">
    <source>
        <dbReference type="EMBL" id="GFX88098.1"/>
    </source>
</evidence>
<dbReference type="InterPro" id="IPR036397">
    <property type="entry name" value="RNaseH_sf"/>
</dbReference>
<gene>
    <name evidence="1" type="ORF">TNCV_159141</name>
</gene>
<proteinExistence type="predicted"/>
<dbReference type="Proteomes" id="UP000887159">
    <property type="component" value="Unassembled WGS sequence"/>
</dbReference>
<dbReference type="Gene3D" id="3.30.420.10">
    <property type="entry name" value="Ribonuclease H-like superfamily/Ribonuclease H"/>
    <property type="match status" value="1"/>
</dbReference>
<protein>
    <submittedName>
        <fullName evidence="1">Uncharacterized protein</fullName>
    </submittedName>
</protein>
<evidence type="ECO:0000313" key="2">
    <source>
        <dbReference type="Proteomes" id="UP000887159"/>
    </source>
</evidence>
<comment type="caution">
    <text evidence="1">The sequence shown here is derived from an EMBL/GenBank/DDBJ whole genome shotgun (WGS) entry which is preliminary data.</text>
</comment>
<organism evidence="1 2">
    <name type="scientific">Trichonephila clavipes</name>
    <name type="common">Golden silk orbweaver</name>
    <name type="synonym">Nephila clavipes</name>
    <dbReference type="NCBI Taxonomy" id="2585209"/>
    <lineage>
        <taxon>Eukaryota</taxon>
        <taxon>Metazoa</taxon>
        <taxon>Ecdysozoa</taxon>
        <taxon>Arthropoda</taxon>
        <taxon>Chelicerata</taxon>
        <taxon>Arachnida</taxon>
        <taxon>Araneae</taxon>
        <taxon>Araneomorphae</taxon>
        <taxon>Entelegynae</taxon>
        <taxon>Araneoidea</taxon>
        <taxon>Nephilidae</taxon>
        <taxon>Trichonephila</taxon>
    </lineage>
</organism>
<accession>A0A8X6UYB4</accession>
<sequence length="87" mass="9920">MIWAATLPSRNVLKLQDKLQNVTEAPFVDMLTLLLMLQFQDDTDNLTLQLDGAPPHWSANMRDYLDEHLSQSSIGQNTDYNMPLTSQ</sequence>
<name>A0A8X6UYB4_TRICX</name>
<dbReference type="AlphaFoldDB" id="A0A8X6UYB4"/>
<keyword evidence="2" id="KW-1185">Reference proteome</keyword>
<dbReference type="EMBL" id="BMAU01021046">
    <property type="protein sequence ID" value="GFX88098.1"/>
    <property type="molecule type" value="Genomic_DNA"/>
</dbReference>